<accession>A0ABN3KXA8</accession>
<gene>
    <name evidence="1" type="ORF">GCM10010422_15370</name>
</gene>
<evidence type="ECO:0000313" key="1">
    <source>
        <dbReference type="EMBL" id="GAA2473382.1"/>
    </source>
</evidence>
<organism evidence="1 2">
    <name type="scientific">Streptomyces graminearus</name>
    <dbReference type="NCBI Taxonomy" id="284030"/>
    <lineage>
        <taxon>Bacteria</taxon>
        <taxon>Bacillati</taxon>
        <taxon>Actinomycetota</taxon>
        <taxon>Actinomycetes</taxon>
        <taxon>Kitasatosporales</taxon>
        <taxon>Streptomycetaceae</taxon>
        <taxon>Streptomyces</taxon>
    </lineage>
</organism>
<proteinExistence type="predicted"/>
<comment type="caution">
    <text evidence="1">The sequence shown here is derived from an EMBL/GenBank/DDBJ whole genome shotgun (WGS) entry which is preliminary data.</text>
</comment>
<keyword evidence="2" id="KW-1185">Reference proteome</keyword>
<evidence type="ECO:0000313" key="2">
    <source>
        <dbReference type="Proteomes" id="UP001501721"/>
    </source>
</evidence>
<name>A0ABN3KXA8_9ACTN</name>
<sequence length="49" mass="5156">MVKPTLPLAENSLRYGANMRGLSVAGPWQPRAKGIGRALVANAPVRGRG</sequence>
<protein>
    <submittedName>
        <fullName evidence="1">Uncharacterized protein</fullName>
    </submittedName>
</protein>
<dbReference type="EMBL" id="BAAATL010000006">
    <property type="protein sequence ID" value="GAA2473382.1"/>
    <property type="molecule type" value="Genomic_DNA"/>
</dbReference>
<reference evidence="1 2" key="1">
    <citation type="journal article" date="2019" name="Int. J. Syst. Evol. Microbiol.">
        <title>The Global Catalogue of Microorganisms (GCM) 10K type strain sequencing project: providing services to taxonomists for standard genome sequencing and annotation.</title>
        <authorList>
            <consortium name="The Broad Institute Genomics Platform"/>
            <consortium name="The Broad Institute Genome Sequencing Center for Infectious Disease"/>
            <person name="Wu L."/>
            <person name="Ma J."/>
        </authorList>
    </citation>
    <scope>NUCLEOTIDE SEQUENCE [LARGE SCALE GENOMIC DNA]</scope>
    <source>
        <strain evidence="1 2">JCM 6923</strain>
    </source>
</reference>
<dbReference type="Proteomes" id="UP001501721">
    <property type="component" value="Unassembled WGS sequence"/>
</dbReference>